<dbReference type="SUPFAM" id="SSF81301">
    <property type="entry name" value="Nucleotidyltransferase"/>
    <property type="match status" value="1"/>
</dbReference>
<dbReference type="AlphaFoldDB" id="A0A7W6REU2"/>
<sequence>MVIASGQSARHVGALADHLVEALKGVGLRPSVEGAAQCDWVLIDAGDVVVHLFRPEVRAFYNLEKMWGLPSVPAPARGTLPDGALSPAVVTPAMSSAAAATGPGLMVATR</sequence>
<dbReference type="Gene3D" id="3.30.460.10">
    <property type="entry name" value="Beta Polymerase, domain 2"/>
    <property type="match status" value="1"/>
</dbReference>
<name>A0A7W6REU2_9PROT</name>
<comment type="caution">
    <text evidence="2">The sequence shown here is derived from an EMBL/GenBank/DDBJ whole genome shotgun (WGS) entry which is preliminary data.</text>
</comment>
<proteinExistence type="inferred from homology"/>
<dbReference type="InterPro" id="IPR004394">
    <property type="entry name" value="Iojap/RsfS/C7orf30"/>
</dbReference>
<organism evidence="2 3">
    <name type="scientific">Roseospira visakhapatnamensis</name>
    <dbReference type="NCBI Taxonomy" id="390880"/>
    <lineage>
        <taxon>Bacteria</taxon>
        <taxon>Pseudomonadati</taxon>
        <taxon>Pseudomonadota</taxon>
        <taxon>Alphaproteobacteria</taxon>
        <taxon>Rhodospirillales</taxon>
        <taxon>Rhodospirillaceae</taxon>
        <taxon>Roseospira</taxon>
    </lineage>
</organism>
<dbReference type="PANTHER" id="PTHR21043">
    <property type="entry name" value="IOJAP SUPERFAMILY ORTHOLOG"/>
    <property type="match status" value="1"/>
</dbReference>
<dbReference type="Pfam" id="PF02410">
    <property type="entry name" value="RsfS"/>
    <property type="match status" value="1"/>
</dbReference>
<accession>A0A7W6REU2</accession>
<keyword evidence="3" id="KW-1185">Reference proteome</keyword>
<dbReference type="EMBL" id="JACIGK010000015">
    <property type="protein sequence ID" value="MBB4266623.1"/>
    <property type="molecule type" value="Genomic_DNA"/>
</dbReference>
<evidence type="ECO:0000313" key="3">
    <source>
        <dbReference type="Proteomes" id="UP000554286"/>
    </source>
</evidence>
<dbReference type="NCBIfam" id="TIGR00090">
    <property type="entry name" value="rsfS_iojap_ybeB"/>
    <property type="match status" value="1"/>
</dbReference>
<evidence type="ECO:0000313" key="2">
    <source>
        <dbReference type="EMBL" id="MBB4266623.1"/>
    </source>
</evidence>
<protein>
    <submittedName>
        <fullName evidence="2">Ribosome-associated protein</fullName>
    </submittedName>
</protein>
<dbReference type="GO" id="GO:0043023">
    <property type="term" value="F:ribosomal large subunit binding"/>
    <property type="evidence" value="ECO:0007669"/>
    <property type="project" value="TreeGrafter"/>
</dbReference>
<dbReference type="GO" id="GO:0017148">
    <property type="term" value="P:negative regulation of translation"/>
    <property type="evidence" value="ECO:0007669"/>
    <property type="project" value="TreeGrafter"/>
</dbReference>
<comment type="similarity">
    <text evidence="1">Belongs to the Iojap/RsfS family.</text>
</comment>
<dbReference type="GO" id="GO:0090071">
    <property type="term" value="P:negative regulation of ribosome biogenesis"/>
    <property type="evidence" value="ECO:0007669"/>
    <property type="project" value="TreeGrafter"/>
</dbReference>
<dbReference type="PANTHER" id="PTHR21043:SF0">
    <property type="entry name" value="MITOCHONDRIAL ASSEMBLY OF RIBOSOMAL LARGE SUBUNIT PROTEIN 1"/>
    <property type="match status" value="1"/>
</dbReference>
<dbReference type="InterPro" id="IPR043519">
    <property type="entry name" value="NT_sf"/>
</dbReference>
<gene>
    <name evidence="2" type="ORF">GGD89_002255</name>
</gene>
<reference evidence="2 3" key="1">
    <citation type="submission" date="2020-08" db="EMBL/GenBank/DDBJ databases">
        <title>Genome sequencing of Purple Non-Sulfur Bacteria from various extreme environments.</title>
        <authorList>
            <person name="Mayer M."/>
        </authorList>
    </citation>
    <scope>NUCLEOTIDE SEQUENCE [LARGE SCALE GENOMIC DNA]</scope>
    <source>
        <strain evidence="2 3">JA131</strain>
    </source>
</reference>
<dbReference type="Proteomes" id="UP000554286">
    <property type="component" value="Unassembled WGS sequence"/>
</dbReference>
<evidence type="ECO:0000256" key="1">
    <source>
        <dbReference type="ARBA" id="ARBA00010574"/>
    </source>
</evidence>